<sequence>MENYVQRQQMMEIQEYGRTRSDSEDDEFECYEAPQEQNYLPVYAQCMPSPERSEDQRGTFLMDERPANRNTLSGHRSLQEESTSPAPPPLPKPRSKSVFKALKGKIPSKHKKMHAHRSSEMTDHMANMIYQFRSVGADELCAPEASSSSNHHTEQPEPYGDNVNSHKK</sequence>
<evidence type="ECO:0000313" key="2">
    <source>
        <dbReference type="EMBL" id="GFR75911.1"/>
    </source>
</evidence>
<accession>A0AAV4FST4</accession>
<dbReference type="AlphaFoldDB" id="A0AAV4FST4"/>
<feature type="region of interest" description="Disordered" evidence="1">
    <location>
        <begin position="48"/>
        <end position="119"/>
    </location>
</feature>
<protein>
    <submittedName>
        <fullName evidence="2">Uncharacterized protein</fullName>
    </submittedName>
</protein>
<evidence type="ECO:0000256" key="1">
    <source>
        <dbReference type="SAM" id="MobiDB-lite"/>
    </source>
</evidence>
<proteinExistence type="predicted"/>
<reference evidence="2 3" key="1">
    <citation type="journal article" date="2021" name="Elife">
        <title>Chloroplast acquisition without the gene transfer in kleptoplastic sea slugs, Plakobranchus ocellatus.</title>
        <authorList>
            <person name="Maeda T."/>
            <person name="Takahashi S."/>
            <person name="Yoshida T."/>
            <person name="Shimamura S."/>
            <person name="Takaki Y."/>
            <person name="Nagai Y."/>
            <person name="Toyoda A."/>
            <person name="Suzuki Y."/>
            <person name="Arimoto A."/>
            <person name="Ishii H."/>
            <person name="Satoh N."/>
            <person name="Nishiyama T."/>
            <person name="Hasebe M."/>
            <person name="Maruyama T."/>
            <person name="Minagawa J."/>
            <person name="Obokata J."/>
            <person name="Shigenobu S."/>
        </authorList>
    </citation>
    <scope>NUCLEOTIDE SEQUENCE [LARGE SCALE GENOMIC DNA]</scope>
</reference>
<organism evidence="2 3">
    <name type="scientific">Elysia marginata</name>
    <dbReference type="NCBI Taxonomy" id="1093978"/>
    <lineage>
        <taxon>Eukaryota</taxon>
        <taxon>Metazoa</taxon>
        <taxon>Spiralia</taxon>
        <taxon>Lophotrochozoa</taxon>
        <taxon>Mollusca</taxon>
        <taxon>Gastropoda</taxon>
        <taxon>Heterobranchia</taxon>
        <taxon>Euthyneura</taxon>
        <taxon>Panpulmonata</taxon>
        <taxon>Sacoglossa</taxon>
        <taxon>Placobranchoidea</taxon>
        <taxon>Plakobranchidae</taxon>
        <taxon>Elysia</taxon>
    </lineage>
</organism>
<gene>
    <name evidence="2" type="ORF">ElyMa_005787100</name>
</gene>
<dbReference type="Proteomes" id="UP000762676">
    <property type="component" value="Unassembled WGS sequence"/>
</dbReference>
<feature type="region of interest" description="Disordered" evidence="1">
    <location>
        <begin position="141"/>
        <end position="168"/>
    </location>
</feature>
<keyword evidence="3" id="KW-1185">Reference proteome</keyword>
<name>A0AAV4FST4_9GAST</name>
<feature type="compositionally biased region" description="Basic and acidic residues" evidence="1">
    <location>
        <begin position="51"/>
        <end position="67"/>
    </location>
</feature>
<dbReference type="EMBL" id="BMAT01011618">
    <property type="protein sequence ID" value="GFR75911.1"/>
    <property type="molecule type" value="Genomic_DNA"/>
</dbReference>
<feature type="compositionally biased region" description="Basic residues" evidence="1">
    <location>
        <begin position="93"/>
        <end position="116"/>
    </location>
</feature>
<comment type="caution">
    <text evidence="2">The sequence shown here is derived from an EMBL/GenBank/DDBJ whole genome shotgun (WGS) entry which is preliminary data.</text>
</comment>
<evidence type="ECO:0000313" key="3">
    <source>
        <dbReference type="Proteomes" id="UP000762676"/>
    </source>
</evidence>